<dbReference type="Pfam" id="PF00743">
    <property type="entry name" value="FMO-like"/>
    <property type="match status" value="2"/>
</dbReference>
<accession>A0A3R7PZH5</accession>
<evidence type="ECO:0000256" key="6">
    <source>
        <dbReference type="ARBA" id="ARBA00023002"/>
    </source>
</evidence>
<comment type="cofactor">
    <cofactor evidence="1 8">
        <name>FAD</name>
        <dbReference type="ChEBI" id="CHEBI:57692"/>
    </cofactor>
</comment>
<evidence type="ECO:0000256" key="1">
    <source>
        <dbReference type="ARBA" id="ARBA00001974"/>
    </source>
</evidence>
<dbReference type="PANTHER" id="PTHR23023">
    <property type="entry name" value="DIMETHYLANILINE MONOOXYGENASE"/>
    <property type="match status" value="1"/>
</dbReference>
<proteinExistence type="inferred from homology"/>
<sequence>MLQQYWSAALVQHEHLVEQVSPVRNAEGGVSWAITARDLKKNTSLTTICDAVFICNGHYSVPKLPKLPGIERYSGRQIHSHDYREPSSFRGASVLVLGGGASGLDIAIELATEAKEVILSHRLPKPVSSELPSNMRQAAVATAATEDGFILSDGSSVKADIILYCTGYEYTFPFLDPECGVRVEGNQVKPLYKHMINCDFPSMAFLGIPVQICPFPMFDFQGVEARHFHNMSVLQWEYTRNMAALAGIHATNPVVEALFTAVREVRNKTLMTYKKNRYRITGSDSFERVL</sequence>
<comment type="caution">
    <text evidence="9">The sequence shown here is derived from an EMBL/GenBank/DDBJ whole genome shotgun (WGS) entry which is preliminary data.</text>
</comment>
<evidence type="ECO:0000256" key="8">
    <source>
        <dbReference type="RuleBase" id="RU361177"/>
    </source>
</evidence>
<evidence type="ECO:0000313" key="9">
    <source>
        <dbReference type="EMBL" id="ROT64463.1"/>
    </source>
</evidence>
<reference evidence="9 10" key="1">
    <citation type="submission" date="2018-04" db="EMBL/GenBank/DDBJ databases">
        <authorList>
            <person name="Zhang X."/>
            <person name="Yuan J."/>
            <person name="Li F."/>
            <person name="Xiang J."/>
        </authorList>
    </citation>
    <scope>NUCLEOTIDE SEQUENCE [LARGE SCALE GENOMIC DNA]</scope>
    <source>
        <tissue evidence="9">Muscle</tissue>
    </source>
</reference>
<evidence type="ECO:0000256" key="7">
    <source>
        <dbReference type="ARBA" id="ARBA00023033"/>
    </source>
</evidence>
<dbReference type="GO" id="GO:0050660">
    <property type="term" value="F:flavin adenine dinucleotide binding"/>
    <property type="evidence" value="ECO:0007669"/>
    <property type="project" value="InterPro"/>
</dbReference>
<keyword evidence="10" id="KW-1185">Reference proteome</keyword>
<dbReference type="InterPro" id="IPR036188">
    <property type="entry name" value="FAD/NAD-bd_sf"/>
</dbReference>
<dbReference type="Gene3D" id="3.50.50.60">
    <property type="entry name" value="FAD/NAD(P)-binding domain"/>
    <property type="match status" value="2"/>
</dbReference>
<evidence type="ECO:0000256" key="5">
    <source>
        <dbReference type="ARBA" id="ARBA00022857"/>
    </source>
</evidence>
<evidence type="ECO:0000256" key="4">
    <source>
        <dbReference type="ARBA" id="ARBA00022827"/>
    </source>
</evidence>
<dbReference type="GO" id="GO:0004499">
    <property type="term" value="F:N,N-dimethylaniline monooxygenase activity"/>
    <property type="evidence" value="ECO:0007669"/>
    <property type="project" value="InterPro"/>
</dbReference>
<evidence type="ECO:0000256" key="3">
    <source>
        <dbReference type="ARBA" id="ARBA00022630"/>
    </source>
</evidence>
<dbReference type="InterPro" id="IPR020946">
    <property type="entry name" value="Flavin_mOase-like"/>
</dbReference>
<dbReference type="EMBL" id="QCYY01003248">
    <property type="protein sequence ID" value="ROT64463.1"/>
    <property type="molecule type" value="Genomic_DNA"/>
</dbReference>
<keyword evidence="7 8" id="KW-0503">Monooxygenase</keyword>
<comment type="similarity">
    <text evidence="2 8">Belongs to the FMO family.</text>
</comment>
<keyword evidence="4 8" id="KW-0274">FAD</keyword>
<evidence type="ECO:0000256" key="2">
    <source>
        <dbReference type="ARBA" id="ARBA00009183"/>
    </source>
</evidence>
<name>A0A3R7PZH5_PENVA</name>
<dbReference type="InterPro" id="IPR050346">
    <property type="entry name" value="FMO-like"/>
</dbReference>
<dbReference type="Proteomes" id="UP000283509">
    <property type="component" value="Unassembled WGS sequence"/>
</dbReference>
<keyword evidence="5" id="KW-0521">NADP</keyword>
<dbReference type="AlphaFoldDB" id="A0A3R7PZH5"/>
<organism evidence="9 10">
    <name type="scientific">Penaeus vannamei</name>
    <name type="common">Whiteleg shrimp</name>
    <name type="synonym">Litopenaeus vannamei</name>
    <dbReference type="NCBI Taxonomy" id="6689"/>
    <lineage>
        <taxon>Eukaryota</taxon>
        <taxon>Metazoa</taxon>
        <taxon>Ecdysozoa</taxon>
        <taxon>Arthropoda</taxon>
        <taxon>Crustacea</taxon>
        <taxon>Multicrustacea</taxon>
        <taxon>Malacostraca</taxon>
        <taxon>Eumalacostraca</taxon>
        <taxon>Eucarida</taxon>
        <taxon>Decapoda</taxon>
        <taxon>Dendrobranchiata</taxon>
        <taxon>Penaeoidea</taxon>
        <taxon>Penaeidae</taxon>
        <taxon>Penaeus</taxon>
    </lineage>
</organism>
<dbReference type="GO" id="GO:0050661">
    <property type="term" value="F:NADP binding"/>
    <property type="evidence" value="ECO:0007669"/>
    <property type="project" value="InterPro"/>
</dbReference>
<gene>
    <name evidence="9" type="ORF">C7M84_017592</name>
</gene>
<keyword evidence="6 8" id="KW-0560">Oxidoreductase</keyword>
<dbReference type="FunFam" id="3.50.50.60:FF:000138">
    <property type="entry name" value="Flavin-containing monooxygenase"/>
    <property type="match status" value="1"/>
</dbReference>
<dbReference type="SUPFAM" id="SSF51905">
    <property type="entry name" value="FAD/NAD(P)-binding domain"/>
    <property type="match status" value="2"/>
</dbReference>
<keyword evidence="3 8" id="KW-0285">Flavoprotein</keyword>
<reference evidence="9 10" key="2">
    <citation type="submission" date="2019-01" db="EMBL/GenBank/DDBJ databases">
        <title>The decoding of complex shrimp genome reveals the adaptation for benthos swimmer, frequently molting mechanism and breeding impact on genome.</title>
        <authorList>
            <person name="Sun Y."/>
            <person name="Gao Y."/>
            <person name="Yu Y."/>
        </authorList>
    </citation>
    <scope>NUCLEOTIDE SEQUENCE [LARGE SCALE GENOMIC DNA]</scope>
    <source>
        <tissue evidence="9">Muscle</tissue>
    </source>
</reference>
<dbReference type="STRING" id="6689.A0A3R7PZH5"/>
<protein>
    <recommendedName>
        <fullName evidence="8">Flavin-containing monooxygenase</fullName>
        <ecNumber evidence="8">1.-.-.-</ecNumber>
    </recommendedName>
</protein>
<evidence type="ECO:0000313" key="10">
    <source>
        <dbReference type="Proteomes" id="UP000283509"/>
    </source>
</evidence>
<dbReference type="OrthoDB" id="66881at2759"/>
<dbReference type="EC" id="1.-.-.-" evidence="8"/>